<proteinExistence type="predicted"/>
<evidence type="ECO:0000313" key="2">
    <source>
        <dbReference type="EMBL" id="KAK1133868.1"/>
    </source>
</evidence>
<protein>
    <submittedName>
        <fullName evidence="2">Uncharacterized protein</fullName>
    </submittedName>
</protein>
<evidence type="ECO:0000313" key="3">
    <source>
        <dbReference type="Proteomes" id="UP001177670"/>
    </source>
</evidence>
<name>A0AA40KUZ5_9HYME</name>
<dbReference type="EMBL" id="JAHYIQ010000003">
    <property type="protein sequence ID" value="KAK1133868.1"/>
    <property type="molecule type" value="Genomic_DNA"/>
</dbReference>
<feature type="region of interest" description="Disordered" evidence="1">
    <location>
        <begin position="55"/>
        <end position="77"/>
    </location>
</feature>
<keyword evidence="3" id="KW-1185">Reference proteome</keyword>
<dbReference type="Proteomes" id="UP001177670">
    <property type="component" value="Unassembled WGS sequence"/>
</dbReference>
<evidence type="ECO:0000256" key="1">
    <source>
        <dbReference type="SAM" id="MobiDB-lite"/>
    </source>
</evidence>
<comment type="caution">
    <text evidence="2">The sequence shown here is derived from an EMBL/GenBank/DDBJ whole genome shotgun (WGS) entry which is preliminary data.</text>
</comment>
<gene>
    <name evidence="2" type="ORF">K0M31_011654</name>
</gene>
<accession>A0AA40KUZ5</accession>
<reference evidence="2" key="1">
    <citation type="submission" date="2021-10" db="EMBL/GenBank/DDBJ databases">
        <title>Melipona bicolor Genome sequencing and assembly.</title>
        <authorList>
            <person name="Araujo N.S."/>
            <person name="Arias M.C."/>
        </authorList>
    </citation>
    <scope>NUCLEOTIDE SEQUENCE</scope>
    <source>
        <strain evidence="2">USP_2M_L1-L4_2017</strain>
        <tissue evidence="2">Whole body</tissue>
    </source>
</reference>
<dbReference type="AlphaFoldDB" id="A0AA40KUZ5"/>
<sequence length="77" mass="8602">MIYRKQRYYEITMLFRFSSLKGQKTCPDIDRNSSKISTVGDGSLVTGESRGIRLLDAPPIDSRPRKCGGSEENAVGF</sequence>
<organism evidence="2 3">
    <name type="scientific">Melipona bicolor</name>
    <dbReference type="NCBI Taxonomy" id="60889"/>
    <lineage>
        <taxon>Eukaryota</taxon>
        <taxon>Metazoa</taxon>
        <taxon>Ecdysozoa</taxon>
        <taxon>Arthropoda</taxon>
        <taxon>Hexapoda</taxon>
        <taxon>Insecta</taxon>
        <taxon>Pterygota</taxon>
        <taxon>Neoptera</taxon>
        <taxon>Endopterygota</taxon>
        <taxon>Hymenoptera</taxon>
        <taxon>Apocrita</taxon>
        <taxon>Aculeata</taxon>
        <taxon>Apoidea</taxon>
        <taxon>Anthophila</taxon>
        <taxon>Apidae</taxon>
        <taxon>Melipona</taxon>
    </lineage>
</organism>